<proteinExistence type="predicted"/>
<feature type="region of interest" description="Disordered" evidence="1">
    <location>
        <begin position="66"/>
        <end position="93"/>
    </location>
</feature>
<sequence>VKFLGETVKDSETLGLEDPKSFGNLVKDDGGCSHGANVVDDGSEKANVESVTETAQETVVMTNAETSVPAKNVVPDTPKQVVTPEKEKSPDQV</sequence>
<evidence type="ECO:0000313" key="3">
    <source>
        <dbReference type="Proteomes" id="UP000265520"/>
    </source>
</evidence>
<accession>A0A392T5Y3</accession>
<dbReference type="Proteomes" id="UP000265520">
    <property type="component" value="Unassembled WGS sequence"/>
</dbReference>
<comment type="caution">
    <text evidence="2">The sequence shown here is derived from an EMBL/GenBank/DDBJ whole genome shotgun (WGS) entry which is preliminary data.</text>
</comment>
<feature type="compositionally biased region" description="Basic and acidic residues" evidence="1">
    <location>
        <begin position="84"/>
        <end position="93"/>
    </location>
</feature>
<reference evidence="2 3" key="1">
    <citation type="journal article" date="2018" name="Front. Plant Sci.">
        <title>Red Clover (Trifolium pratense) and Zigzag Clover (T. medium) - A Picture of Genomic Similarities and Differences.</title>
        <authorList>
            <person name="Dluhosova J."/>
            <person name="Istvanek J."/>
            <person name="Nedelnik J."/>
            <person name="Repkova J."/>
        </authorList>
    </citation>
    <scope>NUCLEOTIDE SEQUENCE [LARGE SCALE GENOMIC DNA]</scope>
    <source>
        <strain evidence="3">cv. 10/8</strain>
        <tissue evidence="2">Leaf</tissue>
    </source>
</reference>
<evidence type="ECO:0000313" key="2">
    <source>
        <dbReference type="EMBL" id="MCI56488.1"/>
    </source>
</evidence>
<protein>
    <submittedName>
        <fullName evidence="2">Uncharacterized protein</fullName>
    </submittedName>
</protein>
<organism evidence="2 3">
    <name type="scientific">Trifolium medium</name>
    <dbReference type="NCBI Taxonomy" id="97028"/>
    <lineage>
        <taxon>Eukaryota</taxon>
        <taxon>Viridiplantae</taxon>
        <taxon>Streptophyta</taxon>
        <taxon>Embryophyta</taxon>
        <taxon>Tracheophyta</taxon>
        <taxon>Spermatophyta</taxon>
        <taxon>Magnoliopsida</taxon>
        <taxon>eudicotyledons</taxon>
        <taxon>Gunneridae</taxon>
        <taxon>Pentapetalae</taxon>
        <taxon>rosids</taxon>
        <taxon>fabids</taxon>
        <taxon>Fabales</taxon>
        <taxon>Fabaceae</taxon>
        <taxon>Papilionoideae</taxon>
        <taxon>50 kb inversion clade</taxon>
        <taxon>NPAAA clade</taxon>
        <taxon>Hologalegina</taxon>
        <taxon>IRL clade</taxon>
        <taxon>Trifolieae</taxon>
        <taxon>Trifolium</taxon>
    </lineage>
</organism>
<evidence type="ECO:0000256" key="1">
    <source>
        <dbReference type="SAM" id="MobiDB-lite"/>
    </source>
</evidence>
<feature type="non-terminal residue" evidence="2">
    <location>
        <position position="1"/>
    </location>
</feature>
<dbReference type="AlphaFoldDB" id="A0A392T5Y3"/>
<feature type="non-terminal residue" evidence="2">
    <location>
        <position position="93"/>
    </location>
</feature>
<dbReference type="EMBL" id="LXQA010513110">
    <property type="protein sequence ID" value="MCI56488.1"/>
    <property type="molecule type" value="Genomic_DNA"/>
</dbReference>
<keyword evidence="3" id="KW-1185">Reference proteome</keyword>
<name>A0A392T5Y3_9FABA</name>